<keyword evidence="3" id="KW-1185">Reference proteome</keyword>
<gene>
    <name evidence="2" type="ORF">E2C01_095305</name>
</gene>
<feature type="compositionally biased region" description="Basic and acidic residues" evidence="1">
    <location>
        <begin position="16"/>
        <end position="45"/>
    </location>
</feature>
<feature type="compositionally biased region" description="Basic residues" evidence="1">
    <location>
        <begin position="46"/>
        <end position="56"/>
    </location>
</feature>
<evidence type="ECO:0000256" key="1">
    <source>
        <dbReference type="SAM" id="MobiDB-lite"/>
    </source>
</evidence>
<evidence type="ECO:0000313" key="2">
    <source>
        <dbReference type="EMBL" id="MPC99862.1"/>
    </source>
</evidence>
<dbReference type="EMBL" id="VSRR010120287">
    <property type="protein sequence ID" value="MPC99862.1"/>
    <property type="molecule type" value="Genomic_DNA"/>
</dbReference>
<comment type="caution">
    <text evidence="2">The sequence shown here is derived from an EMBL/GenBank/DDBJ whole genome shotgun (WGS) entry which is preliminary data.</text>
</comment>
<feature type="region of interest" description="Disordered" evidence="1">
    <location>
        <begin position="1"/>
        <end position="90"/>
    </location>
</feature>
<dbReference type="Proteomes" id="UP000324222">
    <property type="component" value="Unassembled WGS sequence"/>
</dbReference>
<reference evidence="2 3" key="1">
    <citation type="submission" date="2019-05" db="EMBL/GenBank/DDBJ databases">
        <title>Another draft genome of Portunus trituberculatus and its Hox gene families provides insights of decapod evolution.</title>
        <authorList>
            <person name="Jeong J.-H."/>
            <person name="Song I."/>
            <person name="Kim S."/>
            <person name="Choi T."/>
            <person name="Kim D."/>
            <person name="Ryu S."/>
            <person name="Kim W."/>
        </authorList>
    </citation>
    <scope>NUCLEOTIDE SEQUENCE [LARGE SCALE GENOMIC DNA]</scope>
    <source>
        <tissue evidence="2">Muscle</tissue>
    </source>
</reference>
<evidence type="ECO:0000313" key="3">
    <source>
        <dbReference type="Proteomes" id="UP000324222"/>
    </source>
</evidence>
<sequence>MKQQGRKWMKEFLSTVREEENTDKKKEQKGEEKEGLEQEEQEKRSFRLRNKNKTSRGARPCASQSGQVRKTTATAAAAADTQDRPDQTRPMQEINMFVTPELAMNFSLSNNNQLHNCLTLLNFVLSTGDRVPWISNGLTRAYRQNEQRMSAVRFNL</sequence>
<organism evidence="2 3">
    <name type="scientific">Portunus trituberculatus</name>
    <name type="common">Swimming crab</name>
    <name type="synonym">Neptunus trituberculatus</name>
    <dbReference type="NCBI Taxonomy" id="210409"/>
    <lineage>
        <taxon>Eukaryota</taxon>
        <taxon>Metazoa</taxon>
        <taxon>Ecdysozoa</taxon>
        <taxon>Arthropoda</taxon>
        <taxon>Crustacea</taxon>
        <taxon>Multicrustacea</taxon>
        <taxon>Malacostraca</taxon>
        <taxon>Eumalacostraca</taxon>
        <taxon>Eucarida</taxon>
        <taxon>Decapoda</taxon>
        <taxon>Pleocyemata</taxon>
        <taxon>Brachyura</taxon>
        <taxon>Eubrachyura</taxon>
        <taxon>Portunoidea</taxon>
        <taxon>Portunidae</taxon>
        <taxon>Portuninae</taxon>
        <taxon>Portunus</taxon>
    </lineage>
</organism>
<name>A0A5B7JUX2_PORTR</name>
<accession>A0A5B7JUX2</accession>
<protein>
    <submittedName>
        <fullName evidence="2">Uncharacterized protein</fullName>
    </submittedName>
</protein>
<proteinExistence type="predicted"/>
<dbReference type="AlphaFoldDB" id="A0A5B7JUX2"/>